<dbReference type="InterPro" id="IPR018763">
    <property type="entry name" value="DUF2334"/>
</dbReference>
<protein>
    <recommendedName>
        <fullName evidence="4">DUF2334 domain-containing protein</fullName>
    </recommendedName>
</protein>
<keyword evidence="3" id="KW-1185">Reference proteome</keyword>
<evidence type="ECO:0000256" key="1">
    <source>
        <dbReference type="SAM" id="Phobius"/>
    </source>
</evidence>
<dbReference type="Gene3D" id="3.20.20.370">
    <property type="entry name" value="Glycoside hydrolase/deacetylase"/>
    <property type="match status" value="1"/>
</dbReference>
<comment type="caution">
    <text evidence="2">The sequence shown here is derived from an EMBL/GenBank/DDBJ whole genome shotgun (WGS) entry which is preliminary data.</text>
</comment>
<name>V6M8T7_9BACL</name>
<dbReference type="CDD" id="cd10923">
    <property type="entry name" value="CE4_COG5298"/>
    <property type="match status" value="1"/>
</dbReference>
<dbReference type="OrthoDB" id="2339428at2"/>
<dbReference type="AlphaFoldDB" id="V6M8T7"/>
<dbReference type="PATRIC" id="fig|1408254.3.peg.2104"/>
<sequence length="590" mass="66905">MPSKSSISTYNKWVRTAVSLIMLLTLLTGTADKLLAAGGDGAEEPNILVVYTTETGTINEDVRMLDLVLGHFSTRLHYVADAELTARDLNGVDYLVYYGDFSQHLPSHTKEVMRSFTGTLLAMGKNAEQLGERFSFLTWNEQVSIQMVSKPQGVDPVQLDINMPIEGVSMEQGEVLLEGWKGIYAYPLMMKHGNTAYFASTSFSSPLSLFAAEAFHDVFGIPHQPGHLALLRLEDVHPQSDPKLVLEAGSYLADKGIPYVIALIPVYTNSETKELVHLKDRPELVEVLRTLQRRGASITLHGYMHYYRDSETGEGSEFWDMENNTPISKPPEDTTPIKERYEWPSQEEYEQYQASLAQYEETYIKSRIESGIKELTELGLVPVAFEAPHYNMSQSGYQITSRYFSYLLGQVQFNQTDWHQMGAPPFISKPAFLHGMTLLPETVGYYDPHSPTPMQDIRENAQQVRFVRDGVIGMFFHPYLGVEPLKELIAYVETLPDVTWIDVRKMAGYHVEEEAPDTAIAQPETEPAQSIEAELIEKIATFLREDSWTQRILWGIVALVTCMVLLFTLYTWRNRANLRKQLFLERDLDG</sequence>
<keyword evidence="1" id="KW-0812">Transmembrane</keyword>
<evidence type="ECO:0000313" key="3">
    <source>
        <dbReference type="Proteomes" id="UP000017973"/>
    </source>
</evidence>
<accession>V6M8T7</accession>
<dbReference type="eggNOG" id="COG5298">
    <property type="taxonomic scope" value="Bacteria"/>
</dbReference>
<dbReference type="SUPFAM" id="SSF88713">
    <property type="entry name" value="Glycoside hydrolase/deacetylase"/>
    <property type="match status" value="1"/>
</dbReference>
<keyword evidence="1" id="KW-0472">Membrane</keyword>
<evidence type="ECO:0000313" key="2">
    <source>
        <dbReference type="EMBL" id="EST54949.1"/>
    </source>
</evidence>
<gene>
    <name evidence="2" type="ORF">T458_10620</name>
</gene>
<dbReference type="RefSeq" id="WP_023556087.1">
    <property type="nucleotide sequence ID" value="NZ_KI629782.1"/>
</dbReference>
<dbReference type="STRING" id="1408254.T458_10620"/>
<dbReference type="Pfam" id="PF10096">
    <property type="entry name" value="DUF2334"/>
    <property type="match status" value="1"/>
</dbReference>
<dbReference type="Proteomes" id="UP000017973">
    <property type="component" value="Unassembled WGS sequence"/>
</dbReference>
<keyword evidence="1" id="KW-1133">Transmembrane helix</keyword>
<evidence type="ECO:0008006" key="4">
    <source>
        <dbReference type="Google" id="ProtNLM"/>
    </source>
</evidence>
<dbReference type="GO" id="GO:0005975">
    <property type="term" value="P:carbohydrate metabolic process"/>
    <property type="evidence" value="ECO:0007669"/>
    <property type="project" value="InterPro"/>
</dbReference>
<organism evidence="2 3">
    <name type="scientific">Brevibacillus panacihumi W25</name>
    <dbReference type="NCBI Taxonomy" id="1408254"/>
    <lineage>
        <taxon>Bacteria</taxon>
        <taxon>Bacillati</taxon>
        <taxon>Bacillota</taxon>
        <taxon>Bacilli</taxon>
        <taxon>Bacillales</taxon>
        <taxon>Paenibacillaceae</taxon>
        <taxon>Brevibacillus</taxon>
    </lineage>
</organism>
<dbReference type="InterPro" id="IPR011330">
    <property type="entry name" value="Glyco_hydro/deAcase_b/a-brl"/>
</dbReference>
<dbReference type="EMBL" id="AYJU01000015">
    <property type="protein sequence ID" value="EST54949.1"/>
    <property type="molecule type" value="Genomic_DNA"/>
</dbReference>
<feature type="transmembrane region" description="Helical" evidence="1">
    <location>
        <begin position="552"/>
        <end position="572"/>
    </location>
</feature>
<dbReference type="HOGENOM" id="CLU_036689_0_0_9"/>
<reference evidence="2 3" key="1">
    <citation type="journal article" date="2014" name="Genome Announc.">
        <title>Draft Genome Sequence of Brevibacillus panacihumi Strain W25, a Halotolerant Hydrocarbon-Degrading Bacterium.</title>
        <authorList>
            <person name="Wang X."/>
            <person name="Jin D."/>
            <person name="Zhou L."/>
            <person name="Wu L."/>
            <person name="An W."/>
            <person name="Chen Y."/>
            <person name="Zhao L."/>
        </authorList>
    </citation>
    <scope>NUCLEOTIDE SEQUENCE [LARGE SCALE GENOMIC DNA]</scope>
    <source>
        <strain evidence="2 3">W25</strain>
    </source>
</reference>
<proteinExistence type="predicted"/>